<protein>
    <submittedName>
        <fullName evidence="1">Uncharacterized protein</fullName>
    </submittedName>
</protein>
<keyword evidence="2" id="KW-1185">Reference proteome</keyword>
<reference evidence="1" key="1">
    <citation type="submission" date="2023-01" db="EMBL/GenBank/DDBJ databases">
        <authorList>
            <person name="Piombo E."/>
        </authorList>
    </citation>
    <scope>NUCLEOTIDE SEQUENCE</scope>
</reference>
<evidence type="ECO:0000313" key="1">
    <source>
        <dbReference type="EMBL" id="CAI6100063.1"/>
    </source>
</evidence>
<organism evidence="1 2">
    <name type="scientific">Clonostachys chloroleuca</name>
    <dbReference type="NCBI Taxonomy" id="1926264"/>
    <lineage>
        <taxon>Eukaryota</taxon>
        <taxon>Fungi</taxon>
        <taxon>Dikarya</taxon>
        <taxon>Ascomycota</taxon>
        <taxon>Pezizomycotina</taxon>
        <taxon>Sordariomycetes</taxon>
        <taxon>Hypocreomycetidae</taxon>
        <taxon>Hypocreales</taxon>
        <taxon>Bionectriaceae</taxon>
        <taxon>Clonostachys</taxon>
    </lineage>
</organism>
<accession>A0AA35VMX4</accession>
<proteinExistence type="predicted"/>
<sequence length="77" mass="9058">MTKLKLFAEPETRTSFYSRWLRIVYMTEEGPSVKKNAAAFKQRFSWLESHPSNIELLSRDHLLRISALRKLVYSGLL</sequence>
<evidence type="ECO:0000313" key="2">
    <source>
        <dbReference type="Proteomes" id="UP001160390"/>
    </source>
</evidence>
<comment type="caution">
    <text evidence="1">The sequence shown here is derived from an EMBL/GenBank/DDBJ whole genome shotgun (WGS) entry which is preliminary data.</text>
</comment>
<dbReference type="EMBL" id="CABFNP030001335">
    <property type="protein sequence ID" value="CAI6100063.1"/>
    <property type="molecule type" value="Genomic_DNA"/>
</dbReference>
<name>A0AA35VMX4_9HYPO</name>
<dbReference type="AlphaFoldDB" id="A0AA35VMX4"/>
<dbReference type="Proteomes" id="UP001160390">
    <property type="component" value="Unassembled WGS sequence"/>
</dbReference>
<gene>
    <name evidence="1" type="ORF">CCHLO57077_00016839</name>
</gene>